<evidence type="ECO:0000313" key="3">
    <source>
        <dbReference type="EMBL" id="CAD8134944.1"/>
    </source>
</evidence>
<dbReference type="PANTHER" id="PTHR32215:SF0">
    <property type="entry name" value="CILIA- AND FLAGELLA-ASSOCIATED PROTEIN 57"/>
    <property type="match status" value="1"/>
</dbReference>
<feature type="coiled-coil region" evidence="2">
    <location>
        <begin position="902"/>
        <end position="994"/>
    </location>
</feature>
<evidence type="ECO:0000256" key="1">
    <source>
        <dbReference type="PROSITE-ProRule" id="PRU00221"/>
    </source>
</evidence>
<evidence type="ECO:0000313" key="4">
    <source>
        <dbReference type="Proteomes" id="UP000683925"/>
    </source>
</evidence>
<dbReference type="Proteomes" id="UP000683925">
    <property type="component" value="Unassembled WGS sequence"/>
</dbReference>
<dbReference type="PANTHER" id="PTHR32215">
    <property type="entry name" value="CILIA- AND FLAGELLA-ASSOCIATED PROTEIN 57"/>
    <property type="match status" value="1"/>
</dbReference>
<name>A0A8S1S7M5_PAROT</name>
<feature type="coiled-coil region" evidence="2">
    <location>
        <begin position="808"/>
        <end position="875"/>
    </location>
</feature>
<organism evidence="3 4">
    <name type="scientific">Paramecium octaurelia</name>
    <dbReference type="NCBI Taxonomy" id="43137"/>
    <lineage>
        <taxon>Eukaryota</taxon>
        <taxon>Sar</taxon>
        <taxon>Alveolata</taxon>
        <taxon>Ciliophora</taxon>
        <taxon>Intramacronucleata</taxon>
        <taxon>Oligohymenophorea</taxon>
        <taxon>Peniculida</taxon>
        <taxon>Parameciidae</taxon>
        <taxon>Paramecium</taxon>
    </lineage>
</organism>
<feature type="coiled-coil region" evidence="2">
    <location>
        <begin position="1201"/>
        <end position="1276"/>
    </location>
</feature>
<proteinExistence type="predicted"/>
<comment type="caution">
    <text evidence="3">The sequence shown here is derived from an EMBL/GenBank/DDBJ whole genome shotgun (WGS) entry which is preliminary data.</text>
</comment>
<dbReference type="OMA" id="CYEISVH"/>
<evidence type="ECO:0000256" key="2">
    <source>
        <dbReference type="SAM" id="Coils"/>
    </source>
</evidence>
<feature type="repeat" description="WD" evidence="1">
    <location>
        <begin position="413"/>
        <end position="454"/>
    </location>
</feature>
<dbReference type="InterPro" id="IPR052993">
    <property type="entry name" value="CFA-57"/>
</dbReference>
<keyword evidence="1" id="KW-0853">WD repeat</keyword>
<protein>
    <submittedName>
        <fullName evidence="3">Uncharacterized protein</fullName>
    </submittedName>
</protein>
<keyword evidence="4" id="KW-1185">Reference proteome</keyword>
<dbReference type="Pfam" id="PF00400">
    <property type="entry name" value="WD40"/>
    <property type="match status" value="3"/>
</dbReference>
<accession>A0A8S1S7M5</accession>
<sequence>MNTYEDEKNRIALKNIIDERNKKIVKTPLPQFYLDQVCGIADRPISNQLTFIQGNLIVFYASNMIIVQNVETGQQQFIPGRYKNVTAIAAASRKDGLMIAVGENLEQSSNLVIIIKDKIRTISLQCKGAITLIQLNVEKQYCGLQISNQIQIWNYEKERLLASAFVKAPFDKFSFHPLKHKHILLSGHNYLRLWEMQFQEKQIKETHETLIPLKIEKENKFLDHGWVMLSANQALLVLLAAGNKILILINDHFKKPIDIDPQNLNFIDAPVQDFNAEDNDDVMGINSTLEDVIKDKVGQIVMNNQTKLTQNTTIMTQQQLEFQCLSTTKKGFILGGTKGAVCIYEFDKNYNIVSAMSFNMKSNRGEHKVIQISNSGDQLISIISLFGNQLYYSILNTAQMDTEISPIQPFFAAGFHNKRVNSISHAKIKQVFVTCSEDNSVKIWNYYQNENNDKKGVLSKYFKEEPVCASMHPFGLFVAVGFTNGFKVFAILNEGFFPLKDVTLNNCKIVKYSHGGHMLITNEKTNVYIYDAIYYELIHQFEFHNSPIKDIAISLNDQYIVSTCTSGYVYCYNLAELNNNVIREQKHQEQGIFNSIQYDEYFIGCTNEKLMVIFDKHFKLITEFHVTDCYLTKLLMTDQHIIAGTSKGTVRIYPIRDEDNLELELINQKNETMYKIPECYEISVHATAITCIDYDGQYIFTGCEDGSVCLLRSKSEISEERQRMAAVSNDLYLEVIFKIQKENDRIQSKNFEVIKSEQTVRIETAKLETQFKQKIDQMTKKFQQTMSDDKNLKDKFVEKSEQDYDQLYSQYMEEKVKYENEINKLKQQHIEKIEYEESRNQEIEDEIKKVQEQHKDDLQSLLEQHKQELKQMKLQFYEKCRKVQVKYSSVVDNAKNYGTAFIQRLEKEEAEYEKEIDEQIKDLENQIAKVIQDNEKLEKENRELASQFEQLKKDDDDLQIQFNELFDEHNKIRLENLKNDDDILKMQHQLLERLQVIDSKEETCKAAKDEQINLENFRYMLDQKIKSLQNDKQLLLDKITDKEYKLRVMFKELIDESNKNEMKYQQLVQLRGQLEVIETQIKKTEIQIFLNANKLKNYESTLLSIMKSNDPPSLIAQKLRQIINDKGEENEEIDQLSQKKSISNKDIKDIIKLKQDKPNELNEELLRQGQWMTKKLYLIKVTSDKLKKIRDDNINTIFNQNTKLIEECNMLRSENDRYSKKIKHVEKLVKDADRLLQRLKPKLNKQPKLNQIEKQIEEQKQKVLSQKTKLSNLKDSMSQILKKSVVD</sequence>
<keyword evidence="2" id="KW-0175">Coiled coil</keyword>
<gene>
    <name evidence="3" type="ORF">POCTA_138.1.T0060114</name>
</gene>
<dbReference type="InterPro" id="IPR001680">
    <property type="entry name" value="WD40_rpt"/>
</dbReference>
<dbReference type="OrthoDB" id="310104at2759"/>
<reference evidence="3" key="1">
    <citation type="submission" date="2021-01" db="EMBL/GenBank/DDBJ databases">
        <authorList>
            <consortium name="Genoscope - CEA"/>
            <person name="William W."/>
        </authorList>
    </citation>
    <scope>NUCLEOTIDE SEQUENCE</scope>
</reference>
<dbReference type="SMART" id="SM00320">
    <property type="entry name" value="WD40"/>
    <property type="match status" value="4"/>
</dbReference>
<dbReference type="EMBL" id="CAJJDP010000005">
    <property type="protein sequence ID" value="CAD8134944.1"/>
    <property type="molecule type" value="Genomic_DNA"/>
</dbReference>
<dbReference type="PROSITE" id="PS50082">
    <property type="entry name" value="WD_REPEATS_2"/>
    <property type="match status" value="1"/>
</dbReference>